<keyword evidence="10" id="KW-1185">Reference proteome</keyword>
<keyword evidence="4 7" id="KW-0812">Transmembrane</keyword>
<accession>A0ABW9Y4C1</accession>
<dbReference type="RefSeq" id="WP_161765725.1">
    <property type="nucleotide sequence ID" value="NZ_JAAATW010000001.1"/>
</dbReference>
<keyword evidence="6 7" id="KW-0472">Membrane</keyword>
<protein>
    <recommendedName>
        <fullName evidence="7">TRAP transporter large permease protein</fullName>
    </recommendedName>
</protein>
<feature type="transmembrane region" description="Helical" evidence="7">
    <location>
        <begin position="47"/>
        <end position="66"/>
    </location>
</feature>
<dbReference type="PANTHER" id="PTHR33362">
    <property type="entry name" value="SIALIC ACID TRAP TRANSPORTER PERMEASE PROTEIN SIAT-RELATED"/>
    <property type="match status" value="1"/>
</dbReference>
<comment type="function">
    <text evidence="7">Part of the tripartite ATP-independent periplasmic (TRAP) transport system.</text>
</comment>
<dbReference type="Pfam" id="PF06808">
    <property type="entry name" value="DctM"/>
    <property type="match status" value="1"/>
</dbReference>
<evidence type="ECO:0000256" key="6">
    <source>
        <dbReference type="ARBA" id="ARBA00023136"/>
    </source>
</evidence>
<evidence type="ECO:0000313" key="10">
    <source>
        <dbReference type="Proteomes" id="UP001517376"/>
    </source>
</evidence>
<feature type="transmembrane region" description="Helical" evidence="7">
    <location>
        <begin position="170"/>
        <end position="189"/>
    </location>
</feature>
<feature type="transmembrane region" description="Helical" evidence="7">
    <location>
        <begin position="210"/>
        <end position="230"/>
    </location>
</feature>
<evidence type="ECO:0000256" key="3">
    <source>
        <dbReference type="ARBA" id="ARBA00022519"/>
    </source>
</evidence>
<feature type="domain" description="TRAP C4-dicarboxylate transport system permease DctM subunit" evidence="8">
    <location>
        <begin position="7"/>
        <end position="416"/>
    </location>
</feature>
<dbReference type="EMBL" id="JAAATW010000001">
    <property type="protein sequence ID" value="NBE06754.1"/>
    <property type="molecule type" value="Genomic_DNA"/>
</dbReference>
<dbReference type="InterPro" id="IPR010656">
    <property type="entry name" value="DctM"/>
</dbReference>
<comment type="caution">
    <text evidence="9">The sequence shown here is derived from an EMBL/GenBank/DDBJ whole genome shotgun (WGS) entry which is preliminary data.</text>
</comment>
<evidence type="ECO:0000256" key="2">
    <source>
        <dbReference type="ARBA" id="ARBA00022475"/>
    </source>
</evidence>
<keyword evidence="7" id="KW-0813">Transport</keyword>
<dbReference type="PIRSF" id="PIRSF006066">
    <property type="entry name" value="HI0050"/>
    <property type="match status" value="1"/>
</dbReference>
<comment type="subcellular location">
    <subcellularLocation>
        <location evidence="1 7">Cell inner membrane</location>
        <topology evidence="1 7">Multi-pass membrane protein</topology>
    </subcellularLocation>
</comment>
<name>A0ABW9Y4C1_9RHOB</name>
<feature type="transmembrane region" description="Helical" evidence="7">
    <location>
        <begin position="355"/>
        <end position="375"/>
    </location>
</feature>
<keyword evidence="3 7" id="KW-0997">Cell inner membrane</keyword>
<evidence type="ECO:0000256" key="1">
    <source>
        <dbReference type="ARBA" id="ARBA00004429"/>
    </source>
</evidence>
<evidence type="ECO:0000256" key="5">
    <source>
        <dbReference type="ARBA" id="ARBA00022989"/>
    </source>
</evidence>
<comment type="caution">
    <text evidence="7">Lacks conserved residue(s) required for the propagation of feature annotation.</text>
</comment>
<feature type="transmembrane region" description="Helical" evidence="7">
    <location>
        <begin position="276"/>
        <end position="295"/>
    </location>
</feature>
<feature type="transmembrane region" description="Helical" evidence="7">
    <location>
        <begin position="395"/>
        <end position="413"/>
    </location>
</feature>
<dbReference type="InterPro" id="IPR004681">
    <property type="entry name" value="TRAP_DctM"/>
</dbReference>
<comment type="similarity">
    <text evidence="7">Belongs to the TRAP transporter large permease family.</text>
</comment>
<gene>
    <name evidence="9" type="ORF">GU920_04360</name>
</gene>
<evidence type="ECO:0000313" key="9">
    <source>
        <dbReference type="EMBL" id="NBE06754.1"/>
    </source>
</evidence>
<comment type="subunit">
    <text evidence="7">The complex comprises the extracytoplasmic solute receptor protein and the two transmembrane proteins.</text>
</comment>
<organism evidence="9 10">
    <name type="scientific">Paragemmobacter ruber</name>
    <dbReference type="NCBI Taxonomy" id="1985673"/>
    <lineage>
        <taxon>Bacteria</taxon>
        <taxon>Pseudomonadati</taxon>
        <taxon>Pseudomonadota</taxon>
        <taxon>Alphaproteobacteria</taxon>
        <taxon>Rhodobacterales</taxon>
        <taxon>Paracoccaceae</taxon>
        <taxon>Paragemmobacter</taxon>
    </lineage>
</organism>
<dbReference type="Proteomes" id="UP001517376">
    <property type="component" value="Unassembled WGS sequence"/>
</dbReference>
<keyword evidence="2" id="KW-1003">Cell membrane</keyword>
<evidence type="ECO:0000256" key="7">
    <source>
        <dbReference type="RuleBase" id="RU369079"/>
    </source>
</evidence>
<evidence type="ECO:0000259" key="8">
    <source>
        <dbReference type="Pfam" id="PF06808"/>
    </source>
</evidence>
<proteinExistence type="inferred from homology"/>
<sequence length="429" mass="45122">MTLVLFLAVLFLGILIGLPIAFALLLASVALMLQLDSFNPDILAQGLVNGVDSFPLLAIPFFLVAGEVMSRGGLSTRIVALAMTLVGHRRGGLGYVAIITSIVLAGLSGSAVADAAALVSILYPMMRNAGYPEGRSLGLLGSGGIIAPIIPPSLPLILMGVAGNISIGKLFMAGIAPGLMMGLTLMLVWRYMMRNEEIATLPRASRAERLAALKDGFWALLLPVIIIGGIRSGAFTPTEAAVVAAVYAILVSLFIYRSVTWSMLYDVLLSSARSTAMVMFLVGAAMVASWLITVAQLPQQLGVLLAPLIDNPRLLMLVIMLIVFAVGMVMDLAPTILILVPLFMPLVTMAGIDPVYFGLMFVLNCSIGLLTPPVGTVLNVICGVAKVNMSTAVRGVTPFVAAYTVLLGLFILFPELITIPAEILGGSTR</sequence>
<feature type="transmembrane region" description="Helical" evidence="7">
    <location>
        <begin position="315"/>
        <end position="343"/>
    </location>
</feature>
<evidence type="ECO:0000256" key="4">
    <source>
        <dbReference type="ARBA" id="ARBA00022692"/>
    </source>
</evidence>
<keyword evidence="5 7" id="KW-1133">Transmembrane helix</keyword>
<feature type="transmembrane region" description="Helical" evidence="7">
    <location>
        <begin position="242"/>
        <end position="264"/>
    </location>
</feature>
<dbReference type="NCBIfam" id="TIGR00786">
    <property type="entry name" value="dctM"/>
    <property type="match status" value="1"/>
</dbReference>
<reference evidence="10" key="1">
    <citation type="submission" date="2020-01" db="EMBL/GenBank/DDBJ databases">
        <title>Sphingomonas sp. strain CSW-10.</title>
        <authorList>
            <person name="Chen W.-M."/>
        </authorList>
    </citation>
    <scope>NUCLEOTIDE SEQUENCE [LARGE SCALE GENOMIC DNA]</scope>
    <source>
        <strain evidence="10">CCP-1</strain>
    </source>
</reference>
<feature type="transmembrane region" description="Helical" evidence="7">
    <location>
        <begin position="137"/>
        <end position="158"/>
    </location>
</feature>
<dbReference type="PANTHER" id="PTHR33362:SF4">
    <property type="entry name" value="2,3-DIKETO-L-GULONATE TRAP TRANSPORTER LARGE PERMEASE PROTEIN YIAN"/>
    <property type="match status" value="1"/>
</dbReference>